<comment type="caution">
    <text evidence="6">The sequence shown here is derived from an EMBL/GenBank/DDBJ whole genome shotgun (WGS) entry which is preliminary data.</text>
</comment>
<keyword evidence="1" id="KW-0479">Metal-binding</keyword>
<keyword evidence="7" id="KW-1185">Reference proteome</keyword>
<dbReference type="InterPro" id="IPR001841">
    <property type="entry name" value="Znf_RING"/>
</dbReference>
<accession>A0AAV7IML3</accession>
<dbReference type="GO" id="GO:0016925">
    <property type="term" value="P:protein sumoylation"/>
    <property type="evidence" value="ECO:0007669"/>
    <property type="project" value="TreeGrafter"/>
</dbReference>
<evidence type="ECO:0000313" key="7">
    <source>
        <dbReference type="Proteomes" id="UP000826195"/>
    </source>
</evidence>
<dbReference type="AlphaFoldDB" id="A0AAV7IML3"/>
<dbReference type="Pfam" id="PF14634">
    <property type="entry name" value="zf-RING_5"/>
    <property type="match status" value="1"/>
</dbReference>
<evidence type="ECO:0000256" key="3">
    <source>
        <dbReference type="ARBA" id="ARBA00022833"/>
    </source>
</evidence>
<evidence type="ECO:0000256" key="1">
    <source>
        <dbReference type="ARBA" id="ARBA00022723"/>
    </source>
</evidence>
<dbReference type="PROSITE" id="PS00518">
    <property type="entry name" value="ZF_RING_1"/>
    <property type="match status" value="1"/>
</dbReference>
<dbReference type="Proteomes" id="UP000826195">
    <property type="component" value="Unassembled WGS sequence"/>
</dbReference>
<keyword evidence="3" id="KW-0862">Zinc</keyword>
<dbReference type="EMBL" id="JAHXZJ010001119">
    <property type="protein sequence ID" value="KAH0554171.1"/>
    <property type="molecule type" value="Genomic_DNA"/>
</dbReference>
<dbReference type="GO" id="GO:0000795">
    <property type="term" value="C:synaptonemal complex"/>
    <property type="evidence" value="ECO:0007669"/>
    <property type="project" value="InterPro"/>
</dbReference>
<dbReference type="InterPro" id="IPR017907">
    <property type="entry name" value="Znf_RING_CS"/>
</dbReference>
<evidence type="ECO:0000259" key="5">
    <source>
        <dbReference type="Pfam" id="PF14634"/>
    </source>
</evidence>
<dbReference type="InterPro" id="IPR042123">
    <property type="entry name" value="Zip3/RNF212-like"/>
</dbReference>
<sequence length="286" mass="33153">MNSILFKIMFRKKRKNFQVIKQLLKSNYNNKSKMNSRGKTPKSRSGNRPFYLTQCGHIFCHQCISTGTSTCQWCQTPDIQTVELTEPLPPAIAYLFTPRHEFLQTMANAANFKFNQMMITDKLLEQQAEKYNTLKRMFWEQRKTILKIQQMKQKLATSINELLATQQNYYQQPTNSASSDGRYIQSENFFRQYNAVSNNLAHIKQNQRPKYPFGRKVAFVNPSNPYGTVSPCDTYSPSTNMNTPRSMNTPVTPDTVLYRANYRRVHRSNGESTTPFSNTSLGINLF</sequence>
<evidence type="ECO:0000256" key="2">
    <source>
        <dbReference type="ARBA" id="ARBA00022771"/>
    </source>
</evidence>
<dbReference type="GO" id="GO:0019789">
    <property type="term" value="F:SUMO transferase activity"/>
    <property type="evidence" value="ECO:0007669"/>
    <property type="project" value="InterPro"/>
</dbReference>
<dbReference type="SUPFAM" id="SSF57850">
    <property type="entry name" value="RING/U-box"/>
    <property type="match status" value="1"/>
</dbReference>
<evidence type="ECO:0000256" key="4">
    <source>
        <dbReference type="ARBA" id="ARBA00023254"/>
    </source>
</evidence>
<dbReference type="PANTHER" id="PTHR22663:SF17">
    <property type="entry name" value="RING FINGER PROTEIN NARYA-RELATED"/>
    <property type="match status" value="1"/>
</dbReference>
<dbReference type="PANTHER" id="PTHR22663">
    <property type="entry name" value="RING FINGER PROTEIN NARYA-RELATED"/>
    <property type="match status" value="1"/>
</dbReference>
<name>A0AAV7IML3_COTGL</name>
<dbReference type="GO" id="GO:0007131">
    <property type="term" value="P:reciprocal meiotic recombination"/>
    <property type="evidence" value="ECO:0007669"/>
    <property type="project" value="InterPro"/>
</dbReference>
<dbReference type="GO" id="GO:0007129">
    <property type="term" value="P:homologous chromosome pairing at meiosis"/>
    <property type="evidence" value="ECO:0007669"/>
    <property type="project" value="TreeGrafter"/>
</dbReference>
<evidence type="ECO:0000313" key="6">
    <source>
        <dbReference type="EMBL" id="KAH0554171.1"/>
    </source>
</evidence>
<gene>
    <name evidence="6" type="ORF">KQX54_008189</name>
</gene>
<dbReference type="Gene3D" id="3.30.40.10">
    <property type="entry name" value="Zinc/RING finger domain, C3HC4 (zinc finger)"/>
    <property type="match status" value="1"/>
</dbReference>
<feature type="domain" description="RING-type" evidence="5">
    <location>
        <begin position="45"/>
        <end position="76"/>
    </location>
</feature>
<reference evidence="6 7" key="1">
    <citation type="journal article" date="2021" name="J. Hered.">
        <title>A chromosome-level genome assembly of the parasitoid wasp, Cotesia glomerata (Hymenoptera: Braconidae).</title>
        <authorList>
            <person name="Pinto B.J."/>
            <person name="Weis J.J."/>
            <person name="Gamble T."/>
            <person name="Ode P.J."/>
            <person name="Paul R."/>
            <person name="Zaspel J.M."/>
        </authorList>
    </citation>
    <scope>NUCLEOTIDE SEQUENCE [LARGE SCALE GENOMIC DNA]</scope>
    <source>
        <strain evidence="6">CgM1</strain>
    </source>
</reference>
<keyword evidence="4" id="KW-0469">Meiosis</keyword>
<organism evidence="6 7">
    <name type="scientific">Cotesia glomerata</name>
    <name type="common">Lepidopteran parasitic wasp</name>
    <name type="synonym">Apanteles glomeratus</name>
    <dbReference type="NCBI Taxonomy" id="32391"/>
    <lineage>
        <taxon>Eukaryota</taxon>
        <taxon>Metazoa</taxon>
        <taxon>Ecdysozoa</taxon>
        <taxon>Arthropoda</taxon>
        <taxon>Hexapoda</taxon>
        <taxon>Insecta</taxon>
        <taxon>Pterygota</taxon>
        <taxon>Neoptera</taxon>
        <taxon>Endopterygota</taxon>
        <taxon>Hymenoptera</taxon>
        <taxon>Apocrita</taxon>
        <taxon>Ichneumonoidea</taxon>
        <taxon>Braconidae</taxon>
        <taxon>Microgastrinae</taxon>
        <taxon>Cotesia</taxon>
    </lineage>
</organism>
<dbReference type="GO" id="GO:0008270">
    <property type="term" value="F:zinc ion binding"/>
    <property type="evidence" value="ECO:0007669"/>
    <property type="project" value="UniProtKB-KW"/>
</dbReference>
<proteinExistence type="predicted"/>
<keyword evidence="2" id="KW-0863">Zinc-finger</keyword>
<dbReference type="InterPro" id="IPR013083">
    <property type="entry name" value="Znf_RING/FYVE/PHD"/>
</dbReference>
<protein>
    <recommendedName>
        <fullName evidence="5">RING-type domain-containing protein</fullName>
    </recommendedName>
</protein>